<feature type="transmembrane region" description="Helical" evidence="7">
    <location>
        <begin position="268"/>
        <end position="290"/>
    </location>
</feature>
<accession>A0A250INK0</accession>
<dbReference type="GO" id="GO:0005886">
    <property type="term" value="C:plasma membrane"/>
    <property type="evidence" value="ECO:0007669"/>
    <property type="project" value="UniProtKB-SubCell"/>
</dbReference>
<evidence type="ECO:0000313" key="8">
    <source>
        <dbReference type="EMBL" id="ATB32830.1"/>
    </source>
</evidence>
<organism evidence="8 9">
    <name type="scientific">Melittangium boletus DSM 14713</name>
    <dbReference type="NCBI Taxonomy" id="1294270"/>
    <lineage>
        <taxon>Bacteria</taxon>
        <taxon>Pseudomonadati</taxon>
        <taxon>Myxococcota</taxon>
        <taxon>Myxococcia</taxon>
        <taxon>Myxococcales</taxon>
        <taxon>Cystobacterineae</taxon>
        <taxon>Archangiaceae</taxon>
        <taxon>Melittangium</taxon>
    </lineage>
</organism>
<protein>
    <recommendedName>
        <fullName evidence="10">MFS transporter</fullName>
    </recommendedName>
</protein>
<dbReference type="InterPro" id="IPR010290">
    <property type="entry name" value="TM_effector"/>
</dbReference>
<dbReference type="Pfam" id="PF05977">
    <property type="entry name" value="MFS_3"/>
    <property type="match status" value="1"/>
</dbReference>
<dbReference type="AlphaFoldDB" id="A0A250INK0"/>
<gene>
    <name evidence="8" type="ORF">MEBOL_006319</name>
</gene>
<dbReference type="Gene3D" id="1.20.1250.20">
    <property type="entry name" value="MFS general substrate transporter like domains"/>
    <property type="match status" value="1"/>
</dbReference>
<feature type="transmembrane region" description="Helical" evidence="7">
    <location>
        <begin position="52"/>
        <end position="73"/>
    </location>
</feature>
<comment type="subcellular location">
    <subcellularLocation>
        <location evidence="1">Cell membrane</location>
        <topology evidence="1">Multi-pass membrane protein</topology>
    </subcellularLocation>
</comment>
<dbReference type="RefSeq" id="WP_095980961.1">
    <property type="nucleotide sequence ID" value="NZ_CP022163.1"/>
</dbReference>
<keyword evidence="6 7" id="KW-0472">Membrane</keyword>
<evidence type="ECO:0000256" key="7">
    <source>
        <dbReference type="SAM" id="Phobius"/>
    </source>
</evidence>
<feature type="transmembrane region" description="Helical" evidence="7">
    <location>
        <begin position="230"/>
        <end position="248"/>
    </location>
</feature>
<feature type="transmembrane region" description="Helical" evidence="7">
    <location>
        <begin position="85"/>
        <end position="105"/>
    </location>
</feature>
<keyword evidence="4 7" id="KW-0812">Transmembrane</keyword>
<evidence type="ECO:0000256" key="2">
    <source>
        <dbReference type="ARBA" id="ARBA00022448"/>
    </source>
</evidence>
<evidence type="ECO:0000313" key="9">
    <source>
        <dbReference type="Proteomes" id="UP000217289"/>
    </source>
</evidence>
<evidence type="ECO:0000256" key="1">
    <source>
        <dbReference type="ARBA" id="ARBA00004651"/>
    </source>
</evidence>
<feature type="transmembrane region" description="Helical" evidence="7">
    <location>
        <begin position="23"/>
        <end position="46"/>
    </location>
</feature>
<dbReference type="SUPFAM" id="SSF103473">
    <property type="entry name" value="MFS general substrate transporter"/>
    <property type="match status" value="1"/>
</dbReference>
<sequence>MISAANAAAPESSALRLPGYRTFLLTFMLAMMADNIEHVISYWVAFQKFHSAALGGFAVVSHWLPFLMFSVPVGALNDRFDSRRLIQGGMVLFILASVGWGYFFVTDSLRMWHAMVLLTLHGCAGVLWSTSSQMLLYDIVGPAHLPSAVRLNATARYLGVLVGPGVGSLIMQTLGPTRGIFVNTAFYLPLLLWLMSAPYGRHFRGVTAGAKRAVRGLADIVQTVRDVRELPVVAAMVLLAGAASFFIGNSYHAQMPGFAHDLGHGDPGMAYTLLLGADAAGALLAGILLETRGSWLRTEPSSALKLAFLWGCSLLAFSFMHAYSAAILVLFLAGFLELSFSSMTQALVQLNAPDTIRGRVLGLFSMSASGLRAFSGVTVGLLGSVTNIHTSLAVSALGFVMVAGVLLLRQRRQAP</sequence>
<evidence type="ECO:0000256" key="6">
    <source>
        <dbReference type="ARBA" id="ARBA00023136"/>
    </source>
</evidence>
<reference evidence="8 9" key="1">
    <citation type="submission" date="2017-06" db="EMBL/GenBank/DDBJ databases">
        <authorList>
            <person name="Kim H.J."/>
            <person name="Triplett B.A."/>
        </authorList>
    </citation>
    <scope>NUCLEOTIDE SEQUENCE [LARGE SCALE GENOMIC DNA]</scope>
    <source>
        <strain evidence="8 9">DSM 14713</strain>
    </source>
</reference>
<evidence type="ECO:0000256" key="3">
    <source>
        <dbReference type="ARBA" id="ARBA00022475"/>
    </source>
</evidence>
<dbReference type="OrthoDB" id="7283966at2"/>
<keyword evidence="5 7" id="KW-1133">Transmembrane helix</keyword>
<dbReference type="PANTHER" id="PTHR23513:SF11">
    <property type="entry name" value="STAPHYLOFERRIN A TRANSPORTER"/>
    <property type="match status" value="1"/>
</dbReference>
<feature type="transmembrane region" description="Helical" evidence="7">
    <location>
        <begin position="111"/>
        <end position="136"/>
    </location>
</feature>
<evidence type="ECO:0000256" key="5">
    <source>
        <dbReference type="ARBA" id="ARBA00022989"/>
    </source>
</evidence>
<feature type="transmembrane region" description="Helical" evidence="7">
    <location>
        <begin position="180"/>
        <end position="199"/>
    </location>
</feature>
<dbReference type="InterPro" id="IPR036259">
    <property type="entry name" value="MFS_trans_sf"/>
</dbReference>
<dbReference type="EMBL" id="CP022163">
    <property type="protein sequence ID" value="ATB32830.1"/>
    <property type="molecule type" value="Genomic_DNA"/>
</dbReference>
<dbReference type="KEGG" id="mbd:MEBOL_006319"/>
<evidence type="ECO:0008006" key="10">
    <source>
        <dbReference type="Google" id="ProtNLM"/>
    </source>
</evidence>
<name>A0A250INK0_9BACT</name>
<proteinExistence type="predicted"/>
<dbReference type="PANTHER" id="PTHR23513">
    <property type="entry name" value="INTEGRAL MEMBRANE EFFLUX PROTEIN-RELATED"/>
    <property type="match status" value="1"/>
</dbReference>
<dbReference type="Proteomes" id="UP000217289">
    <property type="component" value="Chromosome"/>
</dbReference>
<keyword evidence="9" id="KW-1185">Reference proteome</keyword>
<keyword evidence="2" id="KW-0813">Transport</keyword>
<dbReference type="CDD" id="cd06173">
    <property type="entry name" value="MFS_MefA_like"/>
    <property type="match status" value="1"/>
</dbReference>
<keyword evidence="3" id="KW-1003">Cell membrane</keyword>
<evidence type="ECO:0000256" key="4">
    <source>
        <dbReference type="ARBA" id="ARBA00022692"/>
    </source>
</evidence>
<feature type="transmembrane region" description="Helical" evidence="7">
    <location>
        <begin position="388"/>
        <end position="408"/>
    </location>
</feature>